<gene>
    <name evidence="2" type="ORF">E4M00_02660</name>
</gene>
<keyword evidence="1" id="KW-0812">Transmembrane</keyword>
<proteinExistence type="predicted"/>
<dbReference type="EMBL" id="SPQZ01000001">
    <property type="protein sequence ID" value="TFW00111.1"/>
    <property type="molecule type" value="Genomic_DNA"/>
</dbReference>
<dbReference type="PANTHER" id="PTHR37314:SF4">
    <property type="entry name" value="UPF0700 TRANSMEMBRANE PROTEIN YOAK"/>
    <property type="match status" value="1"/>
</dbReference>
<feature type="transmembrane region" description="Helical" evidence="1">
    <location>
        <begin position="182"/>
        <end position="199"/>
    </location>
</feature>
<comment type="caution">
    <text evidence="2">The sequence shown here is derived from an EMBL/GenBank/DDBJ whole genome shotgun (WGS) entry which is preliminary data.</text>
</comment>
<keyword evidence="1" id="KW-1133">Transmembrane helix</keyword>
<feature type="transmembrane region" description="Helical" evidence="1">
    <location>
        <begin position="205"/>
        <end position="225"/>
    </location>
</feature>
<dbReference type="RefSeq" id="WP_135118954.1">
    <property type="nucleotide sequence ID" value="NZ_SPQZ01000001.1"/>
</dbReference>
<feature type="transmembrane region" description="Helical" evidence="1">
    <location>
        <begin position="12"/>
        <end position="36"/>
    </location>
</feature>
<dbReference type="Pfam" id="PF06912">
    <property type="entry name" value="DUF1275"/>
    <property type="match status" value="1"/>
</dbReference>
<keyword evidence="3" id="KW-1185">Reference proteome</keyword>
<keyword evidence="1" id="KW-0472">Membrane</keyword>
<accession>A0A4Y9R6Z3</accession>
<reference evidence="2 3" key="1">
    <citation type="journal article" date="2018" name="J. Microbiol.">
        <title>Leifsonia flava sp. nov., a novel actinobacterium isolated from the rhizosphere of Aquilegia viridiflora.</title>
        <authorList>
            <person name="Cai Y."/>
            <person name="Tao W.Z."/>
            <person name="Ma Y.J."/>
            <person name="Cheng J."/>
            <person name="Zhang M.Y."/>
            <person name="Zhang Y.X."/>
        </authorList>
    </citation>
    <scope>NUCLEOTIDE SEQUENCE [LARGE SCALE GENOMIC DNA]</scope>
    <source>
        <strain evidence="2 3">SYP-B2174</strain>
    </source>
</reference>
<evidence type="ECO:0000313" key="2">
    <source>
        <dbReference type="EMBL" id="TFW00111.1"/>
    </source>
</evidence>
<dbReference type="AlphaFoldDB" id="A0A4Y9R6Z3"/>
<evidence type="ECO:0000256" key="1">
    <source>
        <dbReference type="SAM" id="Phobius"/>
    </source>
</evidence>
<evidence type="ECO:0000313" key="3">
    <source>
        <dbReference type="Proteomes" id="UP000298127"/>
    </source>
</evidence>
<sequence>MTDAVTERRFDVAFLPALQLLTFSTGVVDAVSYLALDRVFTGNMTGNVLFIGFALAGTGTTPLLNNVVALVGFLIGALVCARIVRGRVHASRLPTANLAVLLGSAALALALGIIWLAVSTLEGVLLLAVTGLLAIVMGAQAASVRATGITDVTTIVVTSTLANLAIDSRLAGGTGDKWRRRLGAVLAMGLGGAGGALLVRFTGGASALVVAALLMLVAVALLHVARRREEAALG</sequence>
<feature type="transmembrane region" description="Helical" evidence="1">
    <location>
        <begin position="63"/>
        <end position="84"/>
    </location>
</feature>
<organism evidence="2 3">
    <name type="scientific">Orlajensenia leifsoniae</name>
    <dbReference type="NCBI Taxonomy" id="2561933"/>
    <lineage>
        <taxon>Bacteria</taxon>
        <taxon>Bacillati</taxon>
        <taxon>Actinomycetota</taxon>
        <taxon>Actinomycetes</taxon>
        <taxon>Micrococcales</taxon>
        <taxon>Microbacteriaceae</taxon>
        <taxon>Orlajensenia</taxon>
    </lineage>
</organism>
<dbReference type="Proteomes" id="UP000298127">
    <property type="component" value="Unassembled WGS sequence"/>
</dbReference>
<protein>
    <submittedName>
        <fullName evidence="2">DUF1275 domain-containing protein</fullName>
    </submittedName>
</protein>
<dbReference type="PANTHER" id="PTHR37314">
    <property type="entry name" value="SLR0142 PROTEIN"/>
    <property type="match status" value="1"/>
</dbReference>
<dbReference type="InterPro" id="IPR010699">
    <property type="entry name" value="DUF1275"/>
</dbReference>
<feature type="transmembrane region" description="Helical" evidence="1">
    <location>
        <begin position="96"/>
        <end position="118"/>
    </location>
</feature>
<feature type="transmembrane region" description="Helical" evidence="1">
    <location>
        <begin position="124"/>
        <end position="142"/>
    </location>
</feature>
<name>A0A4Y9R6Z3_9MICO</name>